<dbReference type="EMBL" id="FORI01000003">
    <property type="protein sequence ID" value="SFI58970.1"/>
    <property type="molecule type" value="Genomic_DNA"/>
</dbReference>
<dbReference type="OrthoDB" id="353373at2"/>
<evidence type="ECO:0000256" key="1">
    <source>
        <dbReference type="SAM" id="Coils"/>
    </source>
</evidence>
<feature type="signal peptide" evidence="2">
    <location>
        <begin position="1"/>
        <end position="22"/>
    </location>
</feature>
<evidence type="ECO:0008006" key="5">
    <source>
        <dbReference type="Google" id="ProtNLM"/>
    </source>
</evidence>
<dbReference type="AlphaFoldDB" id="A0A1I3JFT1"/>
<sequence>MKGKVFLCLAFGILLTVPCAYAQEKDDLSLFEIDRLIRRTEYDEALRQLNIYIEKNPENFDNAQSRIKRIMHARNQYSILAERLIKLIQTDPGNNKEIYEITAQLEKFEKHPSDQNLQFIADLKKSAEFNYFRALFLEIQNATAELSGKGEYVAAVEKAKEGFWLYRDNFYDQWEDNTQLTDAVNQTLARLDQRIAEFEEKNYLPRLNNLVNDFIKAAKAEQYEQAINRLAEVEDAFRNYNRLRQGIITVGQELQTQFAEVQKLDSDSTDASFLPFMFRFVYGVDSVPGSGILGAVDAQWNHAVGNMNDAVYAVILKKYGGYSVSLNKTLVNEVTRYSSLEDRVLDIYKLAAAESHTLENPYAAYYSLNDYAEKLCTEAYRIAGIYSQVQDTAASQEKSIARITGNEVDIKEQGEIVRGLFESNSKLTTIVGEKYKQQLSGYPWTEAYEVAANTSGRRDFDGLTAVYTETLDKIFDETSGIISRAWNEITGYYKLSSDSVYENVLAYSNSADKYRNGFFTKIPQNILTELNRDISKSVVYEDSFNADPELDFGIYYSYPDISLSITQYVQKTALDGIRSIDDYETVISENYAAHGSRGDESVPALVVETKTYFEQQRQKLRALITTAQEQGAVARRQMTAAQLARNEADLRYTEAQNALRNEDFDTARKKLQDALTKYDEALMNQNDETLRSQTDTKLQTLGESIAKAENEHVVREVRDLKTKAKDAYFNGRFDDAEKYLNQAKIRWAVTNINEDEEITNLLNFVNTAISMKTGREILPSAPQYPEMSQLLNMAYQYFDEGSRKIGEGNRAAGEEDLARALDSIQKLQYVYPLNQEASILTLRINRLMNPQKFNEEFAQKIEMAKMMCKSAETRQEGYANLLDYYELEPNYKGLKDLIYQVEIDIGIRQKPVSNTGANRAKKLVADAQKIYNSAGNDTAKLQNALSKIDEALALVSDNQEAMALKDKITTKIGGNTSTVLSTEDERLYQLAIQRLQNNNVVGANAIVDQLLKKPANANSQKIKDLKNKIEARS</sequence>
<accession>A0A1I3JFT1</accession>
<feature type="chain" id="PRO_5010245981" description="Tetratricopeptide repeat-containing protein" evidence="2">
    <location>
        <begin position="23"/>
        <end position="1033"/>
    </location>
</feature>
<name>A0A1I3JFT1_9SPIR</name>
<keyword evidence="1" id="KW-0175">Coiled coil</keyword>
<dbReference type="Proteomes" id="UP000182737">
    <property type="component" value="Unassembled WGS sequence"/>
</dbReference>
<protein>
    <recommendedName>
        <fullName evidence="5">Tetratricopeptide repeat-containing protein</fullName>
    </recommendedName>
</protein>
<dbReference type="RefSeq" id="WP_074930847.1">
    <property type="nucleotide sequence ID" value="NZ_FORI01000003.1"/>
</dbReference>
<keyword evidence="4" id="KW-1185">Reference proteome</keyword>
<keyword evidence="2" id="KW-0732">Signal</keyword>
<proteinExistence type="predicted"/>
<evidence type="ECO:0000313" key="4">
    <source>
        <dbReference type="Proteomes" id="UP000182737"/>
    </source>
</evidence>
<organism evidence="3 4">
    <name type="scientific">Treponema bryantii</name>
    <dbReference type="NCBI Taxonomy" id="163"/>
    <lineage>
        <taxon>Bacteria</taxon>
        <taxon>Pseudomonadati</taxon>
        <taxon>Spirochaetota</taxon>
        <taxon>Spirochaetia</taxon>
        <taxon>Spirochaetales</taxon>
        <taxon>Treponemataceae</taxon>
        <taxon>Treponema</taxon>
    </lineage>
</organism>
<feature type="coiled-coil region" evidence="1">
    <location>
        <begin position="181"/>
        <end position="243"/>
    </location>
</feature>
<evidence type="ECO:0000256" key="2">
    <source>
        <dbReference type="SAM" id="SignalP"/>
    </source>
</evidence>
<reference evidence="4" key="1">
    <citation type="submission" date="2016-10" db="EMBL/GenBank/DDBJ databases">
        <authorList>
            <person name="Varghese N."/>
            <person name="Submissions S."/>
        </authorList>
    </citation>
    <scope>NUCLEOTIDE SEQUENCE [LARGE SCALE GENOMIC DNA]</scope>
    <source>
        <strain evidence="4">XBD1002</strain>
    </source>
</reference>
<evidence type="ECO:0000313" key="3">
    <source>
        <dbReference type="EMBL" id="SFI58970.1"/>
    </source>
</evidence>
<gene>
    <name evidence="3" type="ORF">SAMN04487775_1035</name>
</gene>